<name>A0A0L6TWK9_9FIRM</name>
<dbReference type="PROSITE" id="PS51257">
    <property type="entry name" value="PROKAR_LIPOPROTEIN"/>
    <property type="match status" value="1"/>
</dbReference>
<dbReference type="PROSITE" id="PS50983">
    <property type="entry name" value="FE_B12_PBP"/>
    <property type="match status" value="1"/>
</dbReference>
<dbReference type="RefSeq" id="WP_050741450.1">
    <property type="nucleotide sequence ID" value="NZ_LGYO01000046.1"/>
</dbReference>
<dbReference type="Pfam" id="PF01497">
    <property type="entry name" value="Peripla_BP_2"/>
    <property type="match status" value="1"/>
</dbReference>
<gene>
    <name evidence="3" type="ORF">AKG39_16190</name>
</gene>
<dbReference type="EMBL" id="LGYO01000046">
    <property type="protein sequence ID" value="KNZ40661.1"/>
    <property type="molecule type" value="Genomic_DNA"/>
</dbReference>
<dbReference type="PANTHER" id="PTHR30535:SF34">
    <property type="entry name" value="MOLYBDATE-BINDING PROTEIN MOLA"/>
    <property type="match status" value="1"/>
</dbReference>
<sequence length="360" mass="39794">MQKNKRRWLGLFLLVILIMTLVSGCQSQTIASVGPTKTVTDCMDREVVIPADPQRVACLYASTAHIMAMLNQQDKIVGIPNGIKRDVLMTYKRPDIDSISVPFQEGSINIEELLATNTDLVLIRESTAQNKGEVEKLDKAGIPWVVVDYASLEELEKAITVAGNVFNESERAEGFNSYVRDTLALVEHRVYGIPDSSRVAVYHAVNEAARTDLNGDLCSQITDVAGVINVSTEGGSLISDAEKTMTTLEQIYTWNPDAIIANDANTTKYILTDSKWTGLNAVKNKQVTTLPVGVTRWGHPGSIEPHMAALFIAKLFYPDAFTDIDLVQTTRDYYKNWFDLDLTDEAITDILSGEGMRLSK</sequence>
<dbReference type="AlphaFoldDB" id="A0A0L6TWK9"/>
<comment type="similarity">
    <text evidence="1">Belongs to the bacterial solute-binding protein 8 family.</text>
</comment>
<dbReference type="STRING" id="52689.AKG39_16190"/>
<evidence type="ECO:0000313" key="3">
    <source>
        <dbReference type="EMBL" id="KNZ40661.1"/>
    </source>
</evidence>
<reference evidence="4" key="1">
    <citation type="submission" date="2015-07" db="EMBL/GenBank/DDBJ databases">
        <title>Draft genome sequence of Acetobacterium bakii DSM 8293, a potential psychrophilic chemical producer through syngas fermentation.</title>
        <authorList>
            <person name="Song Y."/>
            <person name="Hwang S."/>
            <person name="Cho B.-K."/>
        </authorList>
    </citation>
    <scope>NUCLEOTIDE SEQUENCE [LARGE SCALE GENOMIC DNA]</scope>
    <source>
        <strain evidence="4">DSM 8239</strain>
    </source>
</reference>
<keyword evidence="4" id="KW-1185">Reference proteome</keyword>
<evidence type="ECO:0000259" key="2">
    <source>
        <dbReference type="PROSITE" id="PS50983"/>
    </source>
</evidence>
<dbReference type="SUPFAM" id="SSF53807">
    <property type="entry name" value="Helical backbone' metal receptor"/>
    <property type="match status" value="1"/>
</dbReference>
<dbReference type="Proteomes" id="UP000036873">
    <property type="component" value="Unassembled WGS sequence"/>
</dbReference>
<organism evidence="3 4">
    <name type="scientific">Acetobacterium bakii</name>
    <dbReference type="NCBI Taxonomy" id="52689"/>
    <lineage>
        <taxon>Bacteria</taxon>
        <taxon>Bacillati</taxon>
        <taxon>Bacillota</taxon>
        <taxon>Clostridia</taxon>
        <taxon>Eubacteriales</taxon>
        <taxon>Eubacteriaceae</taxon>
        <taxon>Acetobacterium</taxon>
    </lineage>
</organism>
<evidence type="ECO:0000313" key="4">
    <source>
        <dbReference type="Proteomes" id="UP000036873"/>
    </source>
</evidence>
<accession>A0A0L6TWK9</accession>
<comment type="caution">
    <text evidence="3">The sequence shown here is derived from an EMBL/GenBank/DDBJ whole genome shotgun (WGS) entry which is preliminary data.</text>
</comment>
<dbReference type="OrthoDB" id="9787830at2"/>
<protein>
    <recommendedName>
        <fullName evidence="2">Fe/B12 periplasmic-binding domain-containing protein</fullName>
    </recommendedName>
</protein>
<dbReference type="InterPro" id="IPR050902">
    <property type="entry name" value="ABC_Transporter_SBP"/>
</dbReference>
<feature type="domain" description="Fe/B12 periplasmic-binding" evidence="2">
    <location>
        <begin position="55"/>
        <end position="320"/>
    </location>
</feature>
<dbReference type="PANTHER" id="PTHR30535">
    <property type="entry name" value="VITAMIN B12-BINDING PROTEIN"/>
    <property type="match status" value="1"/>
</dbReference>
<proteinExistence type="inferred from homology"/>
<dbReference type="Gene3D" id="1.20.58.2180">
    <property type="match status" value="1"/>
</dbReference>
<dbReference type="InterPro" id="IPR002491">
    <property type="entry name" value="ABC_transptr_periplasmic_BD"/>
</dbReference>
<dbReference type="Gene3D" id="3.40.50.1980">
    <property type="entry name" value="Nitrogenase molybdenum iron protein domain"/>
    <property type="match status" value="2"/>
</dbReference>
<evidence type="ECO:0000256" key="1">
    <source>
        <dbReference type="ARBA" id="ARBA00008814"/>
    </source>
</evidence>